<keyword evidence="6 8" id="KW-0238">DNA-binding</keyword>
<evidence type="ECO:0000259" key="10">
    <source>
        <dbReference type="PROSITE" id="PS51161"/>
    </source>
</evidence>
<evidence type="ECO:0000256" key="3">
    <source>
        <dbReference type="ARBA" id="ARBA00022771"/>
    </source>
</evidence>
<evidence type="ECO:0000313" key="12">
    <source>
        <dbReference type="Proteomes" id="UP001157733"/>
    </source>
</evidence>
<feature type="compositionally biased region" description="Basic and acidic residues" evidence="9">
    <location>
        <begin position="12"/>
        <end position="22"/>
    </location>
</feature>
<dbReference type="PROSITE" id="PS51161">
    <property type="entry name" value="ATP_CONE"/>
    <property type="match status" value="1"/>
</dbReference>
<dbReference type="InterPro" id="IPR055173">
    <property type="entry name" value="NrdR-like_N"/>
</dbReference>
<evidence type="ECO:0000256" key="4">
    <source>
        <dbReference type="ARBA" id="ARBA00022840"/>
    </source>
</evidence>
<organism evidence="11 12">
    <name type="scientific">Nitrospina watsonii</name>
    <dbReference type="NCBI Taxonomy" id="1323948"/>
    <lineage>
        <taxon>Bacteria</taxon>
        <taxon>Pseudomonadati</taxon>
        <taxon>Nitrospinota/Tectimicrobiota group</taxon>
        <taxon>Nitrospinota</taxon>
        <taxon>Nitrospinia</taxon>
        <taxon>Nitrospinales</taxon>
        <taxon>Nitrospinaceae</taxon>
        <taxon>Nitrospina</taxon>
    </lineage>
</organism>
<gene>
    <name evidence="8 11" type="primary">nrdR</name>
    <name evidence="11" type="ORF">NSPWAT_1500</name>
</gene>
<name>A0ABM9HDW0_9BACT</name>
<evidence type="ECO:0000313" key="11">
    <source>
        <dbReference type="EMBL" id="CAI2718359.1"/>
    </source>
</evidence>
<proteinExistence type="inferred from homology"/>
<protein>
    <recommendedName>
        <fullName evidence="8">Transcriptional repressor NrdR</fullName>
    </recommendedName>
</protein>
<dbReference type="Proteomes" id="UP001157733">
    <property type="component" value="Chromosome"/>
</dbReference>
<evidence type="ECO:0000256" key="7">
    <source>
        <dbReference type="ARBA" id="ARBA00023163"/>
    </source>
</evidence>
<dbReference type="Pfam" id="PF22811">
    <property type="entry name" value="Zn_ribbon_NrdR"/>
    <property type="match status" value="1"/>
</dbReference>
<dbReference type="EMBL" id="OX336137">
    <property type="protein sequence ID" value="CAI2718359.1"/>
    <property type="molecule type" value="Genomic_DNA"/>
</dbReference>
<evidence type="ECO:0000256" key="9">
    <source>
        <dbReference type="SAM" id="MobiDB-lite"/>
    </source>
</evidence>
<evidence type="ECO:0000256" key="6">
    <source>
        <dbReference type="ARBA" id="ARBA00023125"/>
    </source>
</evidence>
<feature type="region of interest" description="Disordered" evidence="9">
    <location>
        <begin position="1"/>
        <end position="22"/>
    </location>
</feature>
<dbReference type="InterPro" id="IPR005144">
    <property type="entry name" value="ATP-cone_dom"/>
</dbReference>
<evidence type="ECO:0000256" key="2">
    <source>
        <dbReference type="ARBA" id="ARBA00022741"/>
    </source>
</evidence>
<dbReference type="HAMAP" id="MF_00440">
    <property type="entry name" value="NrdR"/>
    <property type="match status" value="1"/>
</dbReference>
<keyword evidence="4 8" id="KW-0067">ATP-binding</keyword>
<evidence type="ECO:0000256" key="1">
    <source>
        <dbReference type="ARBA" id="ARBA00022491"/>
    </source>
</evidence>
<dbReference type="NCBIfam" id="TIGR00244">
    <property type="entry name" value="transcriptional regulator NrdR"/>
    <property type="match status" value="1"/>
</dbReference>
<reference evidence="11 12" key="1">
    <citation type="submission" date="2022-09" db="EMBL/GenBank/DDBJ databases">
        <authorList>
            <person name="Kop L."/>
        </authorList>
    </citation>
    <scope>NUCLEOTIDE SEQUENCE [LARGE SCALE GENOMIC DNA]</scope>
    <source>
        <strain evidence="11 12">347</strain>
    </source>
</reference>
<comment type="cofactor">
    <cofactor evidence="8">
        <name>Zn(2+)</name>
        <dbReference type="ChEBI" id="CHEBI:29105"/>
    </cofactor>
    <text evidence="8">Binds 1 zinc ion.</text>
</comment>
<comment type="function">
    <text evidence="8">Negatively regulates transcription of bacterial ribonucleotide reductase nrd genes and operons by binding to NrdR-boxes.</text>
</comment>
<dbReference type="PANTHER" id="PTHR30455:SF2">
    <property type="entry name" value="TRANSCRIPTIONAL REPRESSOR NRDR"/>
    <property type="match status" value="1"/>
</dbReference>
<sequence length="154" mass="18189">MKCPNCSNMENKVIDSRTNREGDMTRRRRECLNCGERFTTYERIETTPLLLVKKDGRREEFDRRKIMSGIQKACQKRPVSIEQMEDIVDKVEKYFQESGEKEVSAVTVGEKVVKELYNLDGVAYVRFASVYRDFKDANEFLSELRNFVKNREDH</sequence>
<evidence type="ECO:0000256" key="5">
    <source>
        <dbReference type="ARBA" id="ARBA00023015"/>
    </source>
</evidence>
<keyword evidence="3 8" id="KW-0863">Zinc-finger</keyword>
<keyword evidence="7 8" id="KW-0804">Transcription</keyword>
<accession>A0ABM9HDW0</accession>
<dbReference type="RefSeq" id="WP_282011260.1">
    <property type="nucleotide sequence ID" value="NZ_OX336137.1"/>
</dbReference>
<keyword evidence="12" id="KW-1185">Reference proteome</keyword>
<dbReference type="PANTHER" id="PTHR30455">
    <property type="entry name" value="TRANSCRIPTIONAL REPRESSOR NRDR"/>
    <property type="match status" value="1"/>
</dbReference>
<feature type="compositionally biased region" description="Polar residues" evidence="9">
    <location>
        <begin position="1"/>
        <end position="10"/>
    </location>
</feature>
<dbReference type="InterPro" id="IPR003796">
    <property type="entry name" value="RNR_NrdR-like"/>
</dbReference>
<keyword evidence="8" id="KW-0862">Zinc</keyword>
<evidence type="ECO:0000256" key="8">
    <source>
        <dbReference type="HAMAP-Rule" id="MF_00440"/>
    </source>
</evidence>
<comment type="similarity">
    <text evidence="8">Belongs to the NrdR family.</text>
</comment>
<keyword evidence="5 8" id="KW-0805">Transcription regulation</keyword>
<keyword evidence="1 8" id="KW-0678">Repressor</keyword>
<dbReference type="Pfam" id="PF03477">
    <property type="entry name" value="ATP-cone"/>
    <property type="match status" value="1"/>
</dbReference>
<feature type="zinc finger region" evidence="8">
    <location>
        <begin position="3"/>
        <end position="34"/>
    </location>
</feature>
<keyword evidence="2 8" id="KW-0547">Nucleotide-binding</keyword>
<keyword evidence="8" id="KW-0479">Metal-binding</keyword>
<feature type="domain" description="ATP-cone" evidence="10">
    <location>
        <begin position="49"/>
        <end position="139"/>
    </location>
</feature>